<feature type="transmembrane region" description="Helical" evidence="9">
    <location>
        <begin position="124"/>
        <end position="145"/>
    </location>
</feature>
<feature type="transmembrane region" description="Helical" evidence="9">
    <location>
        <begin position="325"/>
        <end position="351"/>
    </location>
</feature>
<dbReference type="Proteomes" id="UP001501218">
    <property type="component" value="Unassembled WGS sequence"/>
</dbReference>
<proteinExistence type="inferred from homology"/>
<dbReference type="PROSITE" id="PS00216">
    <property type="entry name" value="SUGAR_TRANSPORT_1"/>
    <property type="match status" value="1"/>
</dbReference>
<evidence type="ECO:0000256" key="6">
    <source>
        <dbReference type="ARBA" id="ARBA00022989"/>
    </source>
</evidence>
<feature type="transmembrane region" description="Helical" evidence="9">
    <location>
        <begin position="224"/>
        <end position="248"/>
    </location>
</feature>
<dbReference type="PANTHER" id="PTHR23502">
    <property type="entry name" value="MAJOR FACILITATOR SUPERFAMILY"/>
    <property type="match status" value="1"/>
</dbReference>
<feature type="domain" description="Major facilitator superfamily (MFS) profile" evidence="10">
    <location>
        <begin position="29"/>
        <end position="416"/>
    </location>
</feature>
<keyword evidence="7 9" id="KW-0472">Membrane</keyword>
<comment type="subcellular location">
    <subcellularLocation>
        <location evidence="1">Cell membrane</location>
        <topology evidence="1">Multi-pass membrane protein</topology>
    </subcellularLocation>
</comment>
<evidence type="ECO:0000313" key="12">
    <source>
        <dbReference type="Proteomes" id="UP001501218"/>
    </source>
</evidence>
<feature type="transmembrane region" description="Helical" evidence="9">
    <location>
        <begin position="27"/>
        <end position="44"/>
    </location>
</feature>
<dbReference type="InterPro" id="IPR004812">
    <property type="entry name" value="Efflux_drug-R_Bcr/CmlA"/>
</dbReference>
<evidence type="ECO:0000256" key="5">
    <source>
        <dbReference type="ARBA" id="ARBA00022692"/>
    </source>
</evidence>
<evidence type="ECO:0000313" key="11">
    <source>
        <dbReference type="EMBL" id="GAA2362099.1"/>
    </source>
</evidence>
<dbReference type="CDD" id="cd17320">
    <property type="entry name" value="MFS_MdfA_MDR_like"/>
    <property type="match status" value="1"/>
</dbReference>
<feature type="transmembrane region" description="Helical" evidence="9">
    <location>
        <begin position="183"/>
        <end position="203"/>
    </location>
</feature>
<sequence>MEDVAVRTASADTGTPASQQPTGLRRLRIIVVLGALIALGPLTIDMYLPALPSIGADLGAPDSTVQLTLTGTLIGLGLGQLFIGPFSDVVGRRLPLILGTALHVVASLACLVAPNIALLGTLRVVQGVGCAAAMVVALAVVGDLFTGRAAATALSRLFLVMGIAPILAPTLGGAVLLSSNWRGVFGVLAVLGVLLLILAVLALPESLPPARRQQARFRPVLRTYGKLLADGQFVLLLVVAALAMSALFSYVSGSSFVLQQQFGLGQQTFALVFGAGAVSLIGASQINVVLLKRFSSLQIVATALIAATAAAVVLTALTVTDTGGLLGFILPLWAVLGAMGFVMPNAPALALNRHGETAGTASALLGACQFGLGALIAPLVGVLGNDGPAMAIIMTAGAAIALVALGAVLRLDNRTVAAT</sequence>
<feature type="transmembrane region" description="Helical" evidence="9">
    <location>
        <begin position="268"/>
        <end position="290"/>
    </location>
</feature>
<keyword evidence="5 9" id="KW-0812">Transmembrane</keyword>
<feature type="transmembrane region" description="Helical" evidence="9">
    <location>
        <begin position="389"/>
        <end position="409"/>
    </location>
</feature>
<dbReference type="InterPro" id="IPR005829">
    <property type="entry name" value="Sugar_transporter_CS"/>
</dbReference>
<protein>
    <submittedName>
        <fullName evidence="11">Multidrug effflux MFS transporter</fullName>
    </submittedName>
</protein>
<reference evidence="11 12" key="1">
    <citation type="journal article" date="2019" name="Int. J. Syst. Evol. Microbiol.">
        <title>The Global Catalogue of Microorganisms (GCM) 10K type strain sequencing project: providing services to taxonomists for standard genome sequencing and annotation.</title>
        <authorList>
            <consortium name="The Broad Institute Genomics Platform"/>
            <consortium name="The Broad Institute Genome Sequencing Center for Infectious Disease"/>
            <person name="Wu L."/>
            <person name="Ma J."/>
        </authorList>
    </citation>
    <scope>NUCLEOTIDE SEQUENCE [LARGE SCALE GENOMIC DNA]</scope>
    <source>
        <strain evidence="11 12">JCM 16221</strain>
    </source>
</reference>
<feature type="transmembrane region" description="Helical" evidence="9">
    <location>
        <begin position="96"/>
        <end position="118"/>
    </location>
</feature>
<gene>
    <name evidence="11" type="ORF">GCM10009854_47080</name>
</gene>
<dbReference type="InterPro" id="IPR036259">
    <property type="entry name" value="MFS_trans_sf"/>
</dbReference>
<evidence type="ECO:0000256" key="4">
    <source>
        <dbReference type="ARBA" id="ARBA00022475"/>
    </source>
</evidence>
<dbReference type="SUPFAM" id="SSF103473">
    <property type="entry name" value="MFS general substrate transporter"/>
    <property type="match status" value="1"/>
</dbReference>
<evidence type="ECO:0000259" key="10">
    <source>
        <dbReference type="PROSITE" id="PS50850"/>
    </source>
</evidence>
<dbReference type="PROSITE" id="PS50850">
    <property type="entry name" value="MFS"/>
    <property type="match status" value="1"/>
</dbReference>
<comment type="similarity">
    <text evidence="2">Belongs to the major facilitator superfamily. Bcr/CmlA family.</text>
</comment>
<feature type="transmembrane region" description="Helical" evidence="9">
    <location>
        <begin position="64"/>
        <end position="84"/>
    </location>
</feature>
<keyword evidence="3" id="KW-0813">Transport</keyword>
<dbReference type="RefSeq" id="WP_344137198.1">
    <property type="nucleotide sequence ID" value="NZ_BAAARA010000023.1"/>
</dbReference>
<feature type="transmembrane region" description="Helical" evidence="9">
    <location>
        <begin position="157"/>
        <end position="177"/>
    </location>
</feature>
<evidence type="ECO:0000256" key="9">
    <source>
        <dbReference type="SAM" id="Phobius"/>
    </source>
</evidence>
<name>A0ABN3GWI2_9PSEU</name>
<keyword evidence="12" id="KW-1185">Reference proteome</keyword>
<evidence type="ECO:0000256" key="3">
    <source>
        <dbReference type="ARBA" id="ARBA00022448"/>
    </source>
</evidence>
<dbReference type="Gene3D" id="1.20.1720.10">
    <property type="entry name" value="Multidrug resistance protein D"/>
    <property type="match status" value="1"/>
</dbReference>
<keyword evidence="4" id="KW-1003">Cell membrane</keyword>
<evidence type="ECO:0000256" key="8">
    <source>
        <dbReference type="SAM" id="MobiDB-lite"/>
    </source>
</evidence>
<dbReference type="NCBIfam" id="TIGR00710">
    <property type="entry name" value="efflux_Bcr_CflA"/>
    <property type="match status" value="1"/>
</dbReference>
<feature type="compositionally biased region" description="Polar residues" evidence="8">
    <location>
        <begin position="10"/>
        <end position="20"/>
    </location>
</feature>
<evidence type="ECO:0000256" key="2">
    <source>
        <dbReference type="ARBA" id="ARBA00006236"/>
    </source>
</evidence>
<dbReference type="PANTHER" id="PTHR23502:SF132">
    <property type="entry name" value="POLYAMINE TRANSPORTER 2-RELATED"/>
    <property type="match status" value="1"/>
</dbReference>
<dbReference type="InterPro" id="IPR011701">
    <property type="entry name" value="MFS"/>
</dbReference>
<evidence type="ECO:0000256" key="1">
    <source>
        <dbReference type="ARBA" id="ARBA00004651"/>
    </source>
</evidence>
<feature type="region of interest" description="Disordered" evidence="8">
    <location>
        <begin position="1"/>
        <end position="20"/>
    </location>
</feature>
<organism evidence="11 12">
    <name type="scientific">Saccharopolyspora halophila</name>
    <dbReference type="NCBI Taxonomy" id="405551"/>
    <lineage>
        <taxon>Bacteria</taxon>
        <taxon>Bacillati</taxon>
        <taxon>Actinomycetota</taxon>
        <taxon>Actinomycetes</taxon>
        <taxon>Pseudonocardiales</taxon>
        <taxon>Pseudonocardiaceae</taxon>
        <taxon>Saccharopolyspora</taxon>
    </lineage>
</organism>
<evidence type="ECO:0000256" key="7">
    <source>
        <dbReference type="ARBA" id="ARBA00023136"/>
    </source>
</evidence>
<dbReference type="EMBL" id="BAAARA010000023">
    <property type="protein sequence ID" value="GAA2362099.1"/>
    <property type="molecule type" value="Genomic_DNA"/>
</dbReference>
<dbReference type="Pfam" id="PF07690">
    <property type="entry name" value="MFS_1"/>
    <property type="match status" value="1"/>
</dbReference>
<accession>A0ABN3GWI2</accession>
<dbReference type="InterPro" id="IPR020846">
    <property type="entry name" value="MFS_dom"/>
</dbReference>
<feature type="transmembrane region" description="Helical" evidence="9">
    <location>
        <begin position="297"/>
        <end position="319"/>
    </location>
</feature>
<comment type="caution">
    <text evidence="11">The sequence shown here is derived from an EMBL/GenBank/DDBJ whole genome shotgun (WGS) entry which is preliminary data.</text>
</comment>
<keyword evidence="6 9" id="KW-1133">Transmembrane helix</keyword>
<feature type="transmembrane region" description="Helical" evidence="9">
    <location>
        <begin position="363"/>
        <end position="383"/>
    </location>
</feature>